<dbReference type="EMBL" id="QJNU01001125">
    <property type="protein sequence ID" value="RYO79285.1"/>
    <property type="molecule type" value="Genomic_DNA"/>
</dbReference>
<protein>
    <submittedName>
        <fullName evidence="2">Uncharacterized protein</fullName>
    </submittedName>
</protein>
<feature type="compositionally biased region" description="Basic and acidic residues" evidence="1">
    <location>
        <begin position="75"/>
        <end position="90"/>
    </location>
</feature>
<dbReference type="AlphaFoldDB" id="A0A4Q4STH0"/>
<organism evidence="2 3">
    <name type="scientific">Monosporascus ibericus</name>
    <dbReference type="NCBI Taxonomy" id="155417"/>
    <lineage>
        <taxon>Eukaryota</taxon>
        <taxon>Fungi</taxon>
        <taxon>Dikarya</taxon>
        <taxon>Ascomycota</taxon>
        <taxon>Pezizomycotina</taxon>
        <taxon>Sordariomycetes</taxon>
        <taxon>Xylariomycetidae</taxon>
        <taxon>Xylariales</taxon>
        <taxon>Xylariales incertae sedis</taxon>
        <taxon>Monosporascus</taxon>
    </lineage>
</organism>
<name>A0A4Q4STH0_9PEZI</name>
<reference evidence="2 3" key="1">
    <citation type="submission" date="2018-06" db="EMBL/GenBank/DDBJ databases">
        <title>Complete Genomes of Monosporascus.</title>
        <authorList>
            <person name="Robinson A.J."/>
            <person name="Natvig D.O."/>
        </authorList>
    </citation>
    <scope>NUCLEOTIDE SEQUENCE [LARGE SCALE GENOMIC DNA]</scope>
    <source>
        <strain evidence="2 3">CBS 110550</strain>
    </source>
</reference>
<dbReference type="Proteomes" id="UP000293360">
    <property type="component" value="Unassembled WGS sequence"/>
</dbReference>
<accession>A0A4Q4STH0</accession>
<evidence type="ECO:0000256" key="1">
    <source>
        <dbReference type="SAM" id="MobiDB-lite"/>
    </source>
</evidence>
<proteinExistence type="predicted"/>
<comment type="caution">
    <text evidence="2">The sequence shown here is derived from an EMBL/GenBank/DDBJ whole genome shotgun (WGS) entry which is preliminary data.</text>
</comment>
<feature type="region of interest" description="Disordered" evidence="1">
    <location>
        <begin position="56"/>
        <end position="90"/>
    </location>
</feature>
<evidence type="ECO:0000313" key="3">
    <source>
        <dbReference type="Proteomes" id="UP000293360"/>
    </source>
</evidence>
<gene>
    <name evidence="2" type="ORF">DL764_010032</name>
</gene>
<sequence>MATDTPSAYDEDMLVRDAYVAISLPPRRVTPRYHCGKQRGNAENSGFIYAFKRMQTESSKKKEASVSTAGSTLRAESDASPKGDEKVFAD</sequence>
<evidence type="ECO:0000313" key="2">
    <source>
        <dbReference type="EMBL" id="RYO79285.1"/>
    </source>
</evidence>
<keyword evidence="3" id="KW-1185">Reference proteome</keyword>